<keyword evidence="1" id="KW-0808">Transferase</keyword>
<dbReference type="GO" id="GO:0006633">
    <property type="term" value="P:fatty acid biosynthetic process"/>
    <property type="evidence" value="ECO:0007669"/>
    <property type="project" value="InterPro"/>
</dbReference>
<dbReference type="InterPro" id="IPR003965">
    <property type="entry name" value="Fatty_acid_synthase"/>
</dbReference>
<dbReference type="Gene3D" id="3.40.366.10">
    <property type="entry name" value="Malonyl-Coenzyme A Acyl Carrier Protein, domain 2"/>
    <property type="match status" value="1"/>
</dbReference>
<evidence type="ECO:0000256" key="1">
    <source>
        <dbReference type="ARBA" id="ARBA00022679"/>
    </source>
</evidence>
<dbReference type="PANTHER" id="PTHR10982:SF21">
    <property type="entry name" value="FATTY ACID SYNTHASE SUBUNIT BETA"/>
    <property type="match status" value="1"/>
</dbReference>
<dbReference type="Proteomes" id="UP000294933">
    <property type="component" value="Unassembled WGS sequence"/>
</dbReference>
<evidence type="ECO:0000313" key="3">
    <source>
        <dbReference type="Proteomes" id="UP000294933"/>
    </source>
</evidence>
<gene>
    <name evidence="2" type="ORF">BD410DRAFT_855579</name>
</gene>
<sequence length="82" mass="9083">VVTERAAIEDTRSKGLVQKDCAFAGRLSGEYSALTSVADVLLVSALMDVPFFRGIAMQRAVERDARRCSNYAMCDVHLRRMS</sequence>
<feature type="non-terminal residue" evidence="2">
    <location>
        <position position="1"/>
    </location>
</feature>
<dbReference type="VEuPathDB" id="FungiDB:BD410DRAFT_855579"/>
<proteinExistence type="predicted"/>
<dbReference type="GO" id="GO:0005835">
    <property type="term" value="C:fatty acid synthase complex"/>
    <property type="evidence" value="ECO:0007669"/>
    <property type="project" value="InterPro"/>
</dbReference>
<dbReference type="InterPro" id="IPR050830">
    <property type="entry name" value="Fungal_FAS"/>
</dbReference>
<dbReference type="STRING" id="50990.A0A4Y7QB75"/>
<dbReference type="PRINTS" id="PR01483">
    <property type="entry name" value="FASYNTHASE"/>
</dbReference>
<keyword evidence="3" id="KW-1185">Reference proteome</keyword>
<dbReference type="AlphaFoldDB" id="A0A4Y7QB75"/>
<organism evidence="2 3">
    <name type="scientific">Rickenella mellea</name>
    <dbReference type="NCBI Taxonomy" id="50990"/>
    <lineage>
        <taxon>Eukaryota</taxon>
        <taxon>Fungi</taxon>
        <taxon>Dikarya</taxon>
        <taxon>Basidiomycota</taxon>
        <taxon>Agaricomycotina</taxon>
        <taxon>Agaricomycetes</taxon>
        <taxon>Hymenochaetales</taxon>
        <taxon>Rickenellaceae</taxon>
        <taxon>Rickenella</taxon>
    </lineage>
</organism>
<dbReference type="GO" id="GO:0004312">
    <property type="term" value="F:fatty acid synthase activity"/>
    <property type="evidence" value="ECO:0007669"/>
    <property type="project" value="InterPro"/>
</dbReference>
<dbReference type="OrthoDB" id="3048714at2759"/>
<name>A0A4Y7QB75_9AGAM</name>
<reference evidence="2 3" key="1">
    <citation type="submission" date="2018-06" db="EMBL/GenBank/DDBJ databases">
        <title>A transcriptomic atlas of mushroom development highlights an independent origin of complex multicellularity.</title>
        <authorList>
            <consortium name="DOE Joint Genome Institute"/>
            <person name="Krizsan K."/>
            <person name="Almasi E."/>
            <person name="Merenyi Z."/>
            <person name="Sahu N."/>
            <person name="Viragh M."/>
            <person name="Koszo T."/>
            <person name="Mondo S."/>
            <person name="Kiss B."/>
            <person name="Balint B."/>
            <person name="Kues U."/>
            <person name="Barry K."/>
            <person name="Hegedus J.C."/>
            <person name="Henrissat B."/>
            <person name="Johnson J."/>
            <person name="Lipzen A."/>
            <person name="Ohm R."/>
            <person name="Nagy I."/>
            <person name="Pangilinan J."/>
            <person name="Yan J."/>
            <person name="Xiong Y."/>
            <person name="Grigoriev I.V."/>
            <person name="Hibbett D.S."/>
            <person name="Nagy L.G."/>
        </authorList>
    </citation>
    <scope>NUCLEOTIDE SEQUENCE [LARGE SCALE GENOMIC DNA]</scope>
    <source>
        <strain evidence="2 3">SZMC22713</strain>
    </source>
</reference>
<evidence type="ECO:0000313" key="2">
    <source>
        <dbReference type="EMBL" id="TDL24060.1"/>
    </source>
</evidence>
<dbReference type="EMBL" id="ML170168">
    <property type="protein sequence ID" value="TDL24060.1"/>
    <property type="molecule type" value="Genomic_DNA"/>
</dbReference>
<protein>
    <submittedName>
        <fullName evidence="2">Uncharacterized protein</fullName>
    </submittedName>
</protein>
<accession>A0A4Y7QB75</accession>
<dbReference type="PANTHER" id="PTHR10982">
    <property type="entry name" value="MALONYL COA-ACYL CARRIER PROTEIN TRANSACYLASE"/>
    <property type="match status" value="1"/>
</dbReference>
<dbReference type="InterPro" id="IPR001227">
    <property type="entry name" value="Ac_transferase_dom_sf"/>
</dbReference>